<gene>
    <name evidence="3" type="ORF">EZV76_05445</name>
</gene>
<dbReference type="OrthoDB" id="1274006at2"/>
<organism evidence="3 4">
    <name type="scientific">Flagellimonas alvinocaridis</name>
    <dbReference type="NCBI Taxonomy" id="2530200"/>
    <lineage>
        <taxon>Bacteria</taxon>
        <taxon>Pseudomonadati</taxon>
        <taxon>Bacteroidota</taxon>
        <taxon>Flavobacteriia</taxon>
        <taxon>Flavobacteriales</taxon>
        <taxon>Flavobacteriaceae</taxon>
        <taxon>Flagellimonas</taxon>
    </lineage>
</organism>
<feature type="signal peptide" evidence="2">
    <location>
        <begin position="1"/>
        <end position="21"/>
    </location>
</feature>
<feature type="compositionally biased region" description="Polar residues" evidence="1">
    <location>
        <begin position="180"/>
        <end position="194"/>
    </location>
</feature>
<protein>
    <recommendedName>
        <fullName evidence="5">DUF4174 domain-containing protein</fullName>
    </recommendedName>
</protein>
<dbReference type="AlphaFoldDB" id="A0A4V6T791"/>
<evidence type="ECO:0000313" key="3">
    <source>
        <dbReference type="EMBL" id="THV60006.1"/>
    </source>
</evidence>
<evidence type="ECO:0000256" key="2">
    <source>
        <dbReference type="SAM" id="SignalP"/>
    </source>
</evidence>
<keyword evidence="2" id="KW-0732">Signal</keyword>
<name>A0A4V6T791_9FLAO</name>
<evidence type="ECO:0008006" key="5">
    <source>
        <dbReference type="Google" id="ProtNLM"/>
    </source>
</evidence>
<dbReference type="EMBL" id="SNTZ01000002">
    <property type="protein sequence ID" value="THV60006.1"/>
    <property type="molecule type" value="Genomic_DNA"/>
</dbReference>
<accession>A0A4V6T791</accession>
<dbReference type="Proteomes" id="UP000310406">
    <property type="component" value="Unassembled WGS sequence"/>
</dbReference>
<evidence type="ECO:0000256" key="1">
    <source>
        <dbReference type="SAM" id="MobiDB-lite"/>
    </source>
</evidence>
<dbReference type="RefSeq" id="WP_136565603.1">
    <property type="nucleotide sequence ID" value="NZ_SNTZ01000002.1"/>
</dbReference>
<keyword evidence="4" id="KW-1185">Reference proteome</keyword>
<comment type="caution">
    <text evidence="3">The sequence shown here is derived from an EMBL/GenBank/DDBJ whole genome shotgun (WGS) entry which is preliminary data.</text>
</comment>
<sequence>MKLKVLYILVFAFGASNLMNAQLNNYKYIIVPKSFSALKSENQYQTSTVMKYLLTQKGFTVVYNDALPEDLANNRCLGLNADLLDESSLFSTKLAVVFTDCQSKEIFRTVEGRSKIKEYVPAYRDAMEKALVSFDGMDYHYVPKKEAKKEVREEPITVSFKNDIQSVDEVEEPEVSESSKLVQQEATPENQSYKSLEPKPSNMVKAQEQQNAQLLPSEVLYAQPIENGYQLVDSTPKVVLKLEETSIPDVFLVNYQGSNGVVFKKEGKWFLEHSENGAKKLQELQIKF</sequence>
<reference evidence="3 4" key="1">
    <citation type="submission" date="2019-03" db="EMBL/GenBank/DDBJ databases">
        <title>Muricauda SCR12 sp.nov, a marine bacterium isolated from Pacific Ocean:the Okinawa trough.</title>
        <authorList>
            <person name="Liu L."/>
        </authorList>
    </citation>
    <scope>NUCLEOTIDE SEQUENCE [LARGE SCALE GENOMIC DNA]</scope>
    <source>
        <strain evidence="3 4">SCR12</strain>
    </source>
</reference>
<evidence type="ECO:0000313" key="4">
    <source>
        <dbReference type="Proteomes" id="UP000310406"/>
    </source>
</evidence>
<proteinExistence type="predicted"/>
<feature type="chain" id="PRO_5020801921" description="DUF4174 domain-containing protein" evidence="2">
    <location>
        <begin position="22"/>
        <end position="288"/>
    </location>
</feature>
<feature type="region of interest" description="Disordered" evidence="1">
    <location>
        <begin position="167"/>
        <end position="196"/>
    </location>
</feature>